<evidence type="ECO:0000256" key="1">
    <source>
        <dbReference type="SAM" id="MobiDB-lite"/>
    </source>
</evidence>
<name>A0A0D2FU88_9EURO</name>
<feature type="region of interest" description="Disordered" evidence="1">
    <location>
        <begin position="42"/>
        <end position="129"/>
    </location>
</feature>
<accession>A0A0D2FU88</accession>
<dbReference type="OrthoDB" id="4779541at2759"/>
<dbReference type="STRING" id="1442369.A0A0D2FU88"/>
<dbReference type="VEuPathDB" id="FungiDB:Z518_03639"/>
<dbReference type="EMBL" id="KN847477">
    <property type="protein sequence ID" value="KIX05667.1"/>
    <property type="molecule type" value="Genomic_DNA"/>
</dbReference>
<keyword evidence="3" id="KW-1185">Reference proteome</keyword>
<gene>
    <name evidence="2" type="ORF">Z518_03639</name>
</gene>
<proteinExistence type="predicted"/>
<feature type="compositionally biased region" description="Basic and acidic residues" evidence="1">
    <location>
        <begin position="1"/>
        <end position="18"/>
    </location>
</feature>
<reference evidence="2 3" key="1">
    <citation type="submission" date="2015-01" db="EMBL/GenBank/DDBJ databases">
        <title>The Genome Sequence of Rhinocladiella mackenzie CBS 650.93.</title>
        <authorList>
            <consortium name="The Broad Institute Genomics Platform"/>
            <person name="Cuomo C."/>
            <person name="de Hoog S."/>
            <person name="Gorbushina A."/>
            <person name="Stielow B."/>
            <person name="Teixiera M."/>
            <person name="Abouelleil A."/>
            <person name="Chapman S.B."/>
            <person name="Priest M."/>
            <person name="Young S.K."/>
            <person name="Wortman J."/>
            <person name="Nusbaum C."/>
            <person name="Birren B."/>
        </authorList>
    </citation>
    <scope>NUCLEOTIDE SEQUENCE [LARGE SCALE GENOMIC DNA]</scope>
    <source>
        <strain evidence="2 3">CBS 650.93</strain>
    </source>
</reference>
<evidence type="ECO:0000313" key="2">
    <source>
        <dbReference type="EMBL" id="KIX05667.1"/>
    </source>
</evidence>
<evidence type="ECO:0000313" key="3">
    <source>
        <dbReference type="Proteomes" id="UP000053617"/>
    </source>
</evidence>
<dbReference type="GeneID" id="25291710"/>
<dbReference type="Proteomes" id="UP000053617">
    <property type="component" value="Unassembled WGS sequence"/>
</dbReference>
<feature type="compositionally biased region" description="Basic and acidic residues" evidence="1">
    <location>
        <begin position="42"/>
        <end position="72"/>
    </location>
</feature>
<dbReference type="HOGENOM" id="CLU_1815790_0_0_1"/>
<dbReference type="RefSeq" id="XP_013272803.1">
    <property type="nucleotide sequence ID" value="XM_013417349.1"/>
</dbReference>
<dbReference type="AlphaFoldDB" id="A0A0D2FU88"/>
<sequence>MAENVHRESQEIVDDIKSGLHGIHGTGEAIRGGAMEALDTAFHKQDGEAQNRETAERGIAEMRRAKDRFEERHHHHMEPGHSQGHSHPRSHGQGSHFAHTHDEGESGGTNCGSSDLGVGLEEGDRPESC</sequence>
<protein>
    <submittedName>
        <fullName evidence="2">Rhinocladiella mackenziei CBS 650.93 unplaced genomic scaffold supercont1.3, whole genome shotgun sequence</fullName>
    </submittedName>
</protein>
<organism evidence="2 3">
    <name type="scientific">Rhinocladiella mackenziei CBS 650.93</name>
    <dbReference type="NCBI Taxonomy" id="1442369"/>
    <lineage>
        <taxon>Eukaryota</taxon>
        <taxon>Fungi</taxon>
        <taxon>Dikarya</taxon>
        <taxon>Ascomycota</taxon>
        <taxon>Pezizomycotina</taxon>
        <taxon>Eurotiomycetes</taxon>
        <taxon>Chaetothyriomycetidae</taxon>
        <taxon>Chaetothyriales</taxon>
        <taxon>Herpotrichiellaceae</taxon>
        <taxon>Rhinocladiella</taxon>
    </lineage>
</organism>
<feature type="region of interest" description="Disordered" evidence="1">
    <location>
        <begin position="1"/>
        <end position="24"/>
    </location>
</feature>